<name>A0A9P3LHH0_9APHY</name>
<keyword evidence="3" id="KW-1185">Reference proteome</keyword>
<feature type="signal peptide" evidence="1">
    <location>
        <begin position="1"/>
        <end position="20"/>
    </location>
</feature>
<proteinExistence type="predicted"/>
<dbReference type="PROSITE" id="PS51257">
    <property type="entry name" value="PROKAR_LIPOPROTEIN"/>
    <property type="match status" value="1"/>
</dbReference>
<dbReference type="Proteomes" id="UP000703269">
    <property type="component" value="Unassembled WGS sequence"/>
</dbReference>
<evidence type="ECO:0000313" key="2">
    <source>
        <dbReference type="EMBL" id="GJE94659.1"/>
    </source>
</evidence>
<accession>A0A9P3LHH0</accession>
<dbReference type="AlphaFoldDB" id="A0A9P3LHH0"/>
<evidence type="ECO:0000256" key="1">
    <source>
        <dbReference type="SAM" id="SignalP"/>
    </source>
</evidence>
<comment type="caution">
    <text evidence="2">The sequence shown here is derived from an EMBL/GenBank/DDBJ whole genome shotgun (WGS) entry which is preliminary data.</text>
</comment>
<protein>
    <submittedName>
        <fullName evidence="2">Uncharacterized protein</fullName>
    </submittedName>
</protein>
<reference evidence="2 3" key="1">
    <citation type="submission" date="2021-08" db="EMBL/GenBank/DDBJ databases">
        <title>Draft Genome Sequence of Phanerochaete sordida strain YK-624.</title>
        <authorList>
            <person name="Mori T."/>
            <person name="Dohra H."/>
            <person name="Suzuki T."/>
            <person name="Kawagishi H."/>
            <person name="Hirai H."/>
        </authorList>
    </citation>
    <scope>NUCLEOTIDE SEQUENCE [LARGE SCALE GENOMIC DNA]</scope>
    <source>
        <strain evidence="2 3">YK-624</strain>
    </source>
</reference>
<evidence type="ECO:0000313" key="3">
    <source>
        <dbReference type="Proteomes" id="UP000703269"/>
    </source>
</evidence>
<gene>
    <name evidence="2" type="ORF">PsYK624_108300</name>
</gene>
<organism evidence="2 3">
    <name type="scientific">Phanerochaete sordida</name>
    <dbReference type="NCBI Taxonomy" id="48140"/>
    <lineage>
        <taxon>Eukaryota</taxon>
        <taxon>Fungi</taxon>
        <taxon>Dikarya</taxon>
        <taxon>Basidiomycota</taxon>
        <taxon>Agaricomycotina</taxon>
        <taxon>Agaricomycetes</taxon>
        <taxon>Polyporales</taxon>
        <taxon>Phanerochaetaceae</taxon>
        <taxon>Phanerochaete</taxon>
    </lineage>
</organism>
<feature type="chain" id="PRO_5040307691" evidence="1">
    <location>
        <begin position="21"/>
        <end position="72"/>
    </location>
</feature>
<keyword evidence="1" id="KW-0732">Signal</keyword>
<sequence>MRVTLATALAVLCGVQSATALCCYYGSAGACRRAEGDLVLRSDLAKRAEIESRDVCCCGAWNQDMCASSCGV</sequence>
<dbReference type="EMBL" id="BPQB01000042">
    <property type="protein sequence ID" value="GJE94659.1"/>
    <property type="molecule type" value="Genomic_DNA"/>
</dbReference>